<organism evidence="2 3">
    <name type="scientific">Trypanosoma rangeli</name>
    <dbReference type="NCBI Taxonomy" id="5698"/>
    <lineage>
        <taxon>Eukaryota</taxon>
        <taxon>Discoba</taxon>
        <taxon>Euglenozoa</taxon>
        <taxon>Kinetoplastea</taxon>
        <taxon>Metakinetoplastina</taxon>
        <taxon>Trypanosomatida</taxon>
        <taxon>Trypanosomatidae</taxon>
        <taxon>Trypanosoma</taxon>
        <taxon>Herpetosoma</taxon>
    </lineage>
</organism>
<dbReference type="RefSeq" id="XP_029241485.1">
    <property type="nucleotide sequence ID" value="XM_029378720.1"/>
</dbReference>
<evidence type="ECO:0000313" key="2">
    <source>
        <dbReference type="EMBL" id="RNF10328.1"/>
    </source>
</evidence>
<gene>
    <name evidence="2" type="ORF">TraAM80_01687</name>
</gene>
<reference evidence="2 3" key="1">
    <citation type="journal article" date="2018" name="BMC Genomics">
        <title>Genomic comparison of Trypanosoma conorhini and Trypanosoma rangeli to Trypanosoma cruzi strains of high and low virulence.</title>
        <authorList>
            <person name="Bradwell K.R."/>
            <person name="Koparde V.N."/>
            <person name="Matveyev A.V."/>
            <person name="Serrano M.G."/>
            <person name="Alves J.M."/>
            <person name="Parikh H."/>
            <person name="Huang B."/>
            <person name="Lee V."/>
            <person name="Espinosa-Alvarez O."/>
            <person name="Ortiz P.A."/>
            <person name="Costa-Martins A.G."/>
            <person name="Teixeira M.M."/>
            <person name="Buck G.A."/>
        </authorList>
    </citation>
    <scope>NUCLEOTIDE SEQUENCE [LARGE SCALE GENOMIC DNA]</scope>
    <source>
        <strain evidence="2 3">AM80</strain>
    </source>
</reference>
<dbReference type="EMBL" id="MKGL01000033">
    <property type="protein sequence ID" value="RNF10328.1"/>
    <property type="molecule type" value="Genomic_DNA"/>
</dbReference>
<sequence>MQMVDAAARRKTVFSAGSGTGEIEATKDVFVDLYKDAATRRQRRKETGRPCPSDAVSVAPFSFEESLRSQERNRTPRQADVVRPGSAEGVTQPGFTKFQTNRRIDSLALPRGPYKMLVHPPSPNYGRVLSFTEEEAQSKRDQDLLRPRPLLRPPRLTIPLSNPALNRLATPRATSRVTPMSQCRSGSREEGHPIIFMNQGSRRFRF</sequence>
<feature type="region of interest" description="Disordered" evidence="1">
    <location>
        <begin position="62"/>
        <end position="93"/>
    </location>
</feature>
<dbReference type="OrthoDB" id="252984at2759"/>
<accession>A0A3R7KMD4</accession>
<name>A0A3R7KMD4_TRYRA</name>
<evidence type="ECO:0000313" key="3">
    <source>
        <dbReference type="Proteomes" id="UP000283634"/>
    </source>
</evidence>
<dbReference type="GeneID" id="40325620"/>
<feature type="compositionally biased region" description="Basic and acidic residues" evidence="1">
    <location>
        <begin position="65"/>
        <end position="74"/>
    </location>
</feature>
<comment type="caution">
    <text evidence="2">The sequence shown here is derived from an EMBL/GenBank/DDBJ whole genome shotgun (WGS) entry which is preliminary data.</text>
</comment>
<dbReference type="Proteomes" id="UP000283634">
    <property type="component" value="Unassembled WGS sequence"/>
</dbReference>
<evidence type="ECO:0000256" key="1">
    <source>
        <dbReference type="SAM" id="MobiDB-lite"/>
    </source>
</evidence>
<keyword evidence="3" id="KW-1185">Reference proteome</keyword>
<protein>
    <submittedName>
        <fullName evidence="2">Uncharacterized protein</fullName>
    </submittedName>
</protein>
<proteinExistence type="predicted"/>
<dbReference type="AlphaFoldDB" id="A0A3R7KMD4"/>